<evidence type="ECO:0000256" key="4">
    <source>
        <dbReference type="ARBA" id="ARBA00023136"/>
    </source>
</evidence>
<comment type="subcellular location">
    <subcellularLocation>
        <location evidence="1">Endomembrane system</location>
    </subcellularLocation>
</comment>
<feature type="domain" description="Peptidase S24/S26A/S26B/S26C" evidence="5">
    <location>
        <begin position="16"/>
        <end position="83"/>
    </location>
</feature>
<proteinExistence type="predicted"/>
<dbReference type="PANTHER" id="PTHR12383">
    <property type="entry name" value="PROTEASE FAMILY S26 MITOCHONDRIAL INNER MEMBRANE PROTEASE-RELATED"/>
    <property type="match status" value="1"/>
</dbReference>
<evidence type="ECO:0000313" key="6">
    <source>
        <dbReference type="EMBL" id="ACU76529.1"/>
    </source>
</evidence>
<dbReference type="AlphaFoldDB" id="C7QCR6"/>
<gene>
    <name evidence="6" type="ordered locus">Caci_7705</name>
</gene>
<dbReference type="InterPro" id="IPR052064">
    <property type="entry name" value="Mito_IMP1_subunit"/>
</dbReference>
<dbReference type="STRING" id="479433.Caci_7705"/>
<dbReference type="InterPro" id="IPR019756">
    <property type="entry name" value="Pept_S26A_signal_pept_1_Ser-AS"/>
</dbReference>
<evidence type="ECO:0000256" key="1">
    <source>
        <dbReference type="ARBA" id="ARBA00004308"/>
    </source>
</evidence>
<dbReference type="PANTHER" id="PTHR12383:SF16">
    <property type="entry name" value="MITOCHONDRIAL INNER MEMBRANE PROTEASE SUBUNIT 1"/>
    <property type="match status" value="1"/>
</dbReference>
<dbReference type="GO" id="GO:0016020">
    <property type="term" value="C:membrane"/>
    <property type="evidence" value="ECO:0007669"/>
    <property type="project" value="InterPro"/>
</dbReference>
<dbReference type="NCBIfam" id="TIGR02754">
    <property type="entry name" value="sod_Ni_protease"/>
    <property type="match status" value="1"/>
</dbReference>
<dbReference type="EMBL" id="CP001700">
    <property type="protein sequence ID" value="ACU76529.1"/>
    <property type="molecule type" value="Genomic_DNA"/>
</dbReference>
<dbReference type="InterPro" id="IPR036286">
    <property type="entry name" value="LexA/Signal_pep-like_sf"/>
</dbReference>
<evidence type="ECO:0000256" key="3">
    <source>
        <dbReference type="ARBA" id="ARBA00022801"/>
    </source>
</evidence>
<dbReference type="SUPFAM" id="SSF51306">
    <property type="entry name" value="LexA/Signal peptidase"/>
    <property type="match status" value="1"/>
</dbReference>
<dbReference type="Proteomes" id="UP000000851">
    <property type="component" value="Chromosome"/>
</dbReference>
<reference evidence="6 7" key="1">
    <citation type="journal article" date="2009" name="Stand. Genomic Sci.">
        <title>Complete genome sequence of Catenulispora acidiphila type strain (ID 139908).</title>
        <authorList>
            <person name="Copeland A."/>
            <person name="Lapidus A."/>
            <person name="Glavina Del Rio T."/>
            <person name="Nolan M."/>
            <person name="Lucas S."/>
            <person name="Chen F."/>
            <person name="Tice H."/>
            <person name="Cheng J.F."/>
            <person name="Bruce D."/>
            <person name="Goodwin L."/>
            <person name="Pitluck S."/>
            <person name="Mikhailova N."/>
            <person name="Pati A."/>
            <person name="Ivanova N."/>
            <person name="Mavromatis K."/>
            <person name="Chen A."/>
            <person name="Palaniappan K."/>
            <person name="Chain P."/>
            <person name="Land M."/>
            <person name="Hauser L."/>
            <person name="Chang Y.J."/>
            <person name="Jeffries C.D."/>
            <person name="Chertkov O."/>
            <person name="Brettin T."/>
            <person name="Detter J.C."/>
            <person name="Han C."/>
            <person name="Ali Z."/>
            <person name="Tindall B.J."/>
            <person name="Goker M."/>
            <person name="Bristow J."/>
            <person name="Eisen J.A."/>
            <person name="Markowitz V."/>
            <person name="Hugenholtz P."/>
            <person name="Kyrpides N.C."/>
            <person name="Klenk H.P."/>
        </authorList>
    </citation>
    <scope>NUCLEOTIDE SEQUENCE [LARGE SCALE GENOMIC DNA]</scope>
    <source>
        <strain evidence="7">DSM 44928 / JCM 14897 / NBRC 102108 / NRRL B-24433 / ID139908</strain>
    </source>
</reference>
<evidence type="ECO:0000256" key="2">
    <source>
        <dbReference type="ARBA" id="ARBA00022670"/>
    </source>
</evidence>
<evidence type="ECO:0000313" key="7">
    <source>
        <dbReference type="Proteomes" id="UP000000851"/>
    </source>
</evidence>
<dbReference type="InterPro" id="IPR019533">
    <property type="entry name" value="Peptidase_S26"/>
</dbReference>
<dbReference type="KEGG" id="cai:Caci_7705"/>
<dbReference type="OrthoDB" id="1467636at2"/>
<dbReference type="GO" id="GO:0004252">
    <property type="term" value="F:serine-type endopeptidase activity"/>
    <property type="evidence" value="ECO:0007669"/>
    <property type="project" value="InterPro"/>
</dbReference>
<dbReference type="GO" id="GO:0006465">
    <property type="term" value="P:signal peptide processing"/>
    <property type="evidence" value="ECO:0007669"/>
    <property type="project" value="InterPro"/>
</dbReference>
<name>C7QCR6_CATAD</name>
<accession>C7QCR6</accession>
<protein>
    <submittedName>
        <fullName evidence="6">Putative phage repressor</fullName>
    </submittedName>
</protein>
<keyword evidence="4" id="KW-0472">Membrane</keyword>
<dbReference type="HOGENOM" id="CLU_028723_11_0_11"/>
<keyword evidence="3" id="KW-0378">Hydrolase</keyword>
<dbReference type="CDD" id="cd06530">
    <property type="entry name" value="S26_SPase_I"/>
    <property type="match status" value="1"/>
</dbReference>
<dbReference type="eggNOG" id="COG0681">
    <property type="taxonomic scope" value="Bacteria"/>
</dbReference>
<evidence type="ECO:0000259" key="5">
    <source>
        <dbReference type="Pfam" id="PF00717"/>
    </source>
</evidence>
<keyword evidence="2" id="KW-0645">Protease</keyword>
<dbReference type="Pfam" id="PF00717">
    <property type="entry name" value="Peptidase_S24"/>
    <property type="match status" value="1"/>
</dbReference>
<dbReference type="InParanoid" id="C7QCR6"/>
<organism evidence="6 7">
    <name type="scientific">Catenulispora acidiphila (strain DSM 44928 / JCM 14897 / NBRC 102108 / NRRL B-24433 / ID139908)</name>
    <dbReference type="NCBI Taxonomy" id="479433"/>
    <lineage>
        <taxon>Bacteria</taxon>
        <taxon>Bacillati</taxon>
        <taxon>Actinomycetota</taxon>
        <taxon>Actinomycetes</taxon>
        <taxon>Catenulisporales</taxon>
        <taxon>Catenulisporaceae</taxon>
        <taxon>Catenulispora</taxon>
    </lineage>
</organism>
<dbReference type="Gene3D" id="2.10.109.10">
    <property type="entry name" value="Umud Fragment, subunit A"/>
    <property type="match status" value="1"/>
</dbReference>
<dbReference type="GO" id="GO:0012505">
    <property type="term" value="C:endomembrane system"/>
    <property type="evidence" value="ECO:0007669"/>
    <property type="project" value="UniProtKB-SubCell"/>
</dbReference>
<dbReference type="InterPro" id="IPR015927">
    <property type="entry name" value="Peptidase_S24_S26A/B/C"/>
</dbReference>
<sequence length="121" mass="13468">MVAFVRLVPRAAKGWSVHRVTGASMVPALRDGDFVLVRRARPGRIRPGDVVVARHPARAGELLIIKRAARREGAGWWLLSDNEFVTSDSREFGAVPEDSVLARAVLRLRDPARIARIPKKR</sequence>
<dbReference type="PROSITE" id="PS00501">
    <property type="entry name" value="SPASE_I_1"/>
    <property type="match status" value="1"/>
</dbReference>
<dbReference type="InterPro" id="IPR014124">
    <property type="entry name" value="Pept_S26A_Sod_Ni_maturase"/>
</dbReference>
<keyword evidence="7" id="KW-1185">Reference proteome</keyword>